<reference evidence="2 3" key="1">
    <citation type="submission" date="2016-06" db="EMBL/GenBank/DDBJ databases">
        <title>Evolution of pathogenesis and genome organization in the Tremellales.</title>
        <authorList>
            <person name="Cuomo C."/>
            <person name="Litvintseva A."/>
            <person name="Heitman J."/>
            <person name="Chen Y."/>
            <person name="Sun S."/>
            <person name="Springer D."/>
            <person name="Dromer F."/>
            <person name="Young S."/>
            <person name="Zeng Q."/>
            <person name="Chapman S."/>
            <person name="Gujja S."/>
            <person name="Saif S."/>
            <person name="Birren B."/>
        </authorList>
    </citation>
    <scope>NUCLEOTIDE SEQUENCE [LARGE SCALE GENOMIC DNA]</scope>
    <source>
        <strain evidence="2 3">ATCC 28783</strain>
    </source>
</reference>
<keyword evidence="3" id="KW-1185">Reference proteome</keyword>
<dbReference type="OrthoDB" id="2564041at2759"/>
<dbReference type="EMBL" id="SDIL01000192">
    <property type="protein sequence ID" value="RXK34784.1"/>
    <property type="molecule type" value="Genomic_DNA"/>
</dbReference>
<organism evidence="2 3">
    <name type="scientific">Tremella mesenterica</name>
    <name type="common">Jelly fungus</name>
    <dbReference type="NCBI Taxonomy" id="5217"/>
    <lineage>
        <taxon>Eukaryota</taxon>
        <taxon>Fungi</taxon>
        <taxon>Dikarya</taxon>
        <taxon>Basidiomycota</taxon>
        <taxon>Agaricomycotina</taxon>
        <taxon>Tremellomycetes</taxon>
        <taxon>Tremellales</taxon>
        <taxon>Tremellaceae</taxon>
        <taxon>Tremella</taxon>
    </lineage>
</organism>
<accession>A0A4Q1BAS5</accession>
<feature type="region of interest" description="Disordered" evidence="1">
    <location>
        <begin position="199"/>
        <end position="254"/>
    </location>
</feature>
<evidence type="ECO:0000256" key="1">
    <source>
        <dbReference type="SAM" id="MobiDB-lite"/>
    </source>
</evidence>
<name>A0A4Q1BAS5_TREME</name>
<sequence length="429" mass="48859">MSSLRHQPNPPSNSSQPCRSFTTLTSLAGTSRVVFRVHTPQSTSPLIWTGLLSSSGFLSPNAHLAILSPSSYLTLIPHRTTLVDNSYARHTMMDHILQKNRQSCIHVNSPVELLRDTPEDDKTPWISASKDLIWCLWEVARRLVRGEEDVEVAVISITPNVDKAKGLHLFHPSVDSTFTSHINRSRQEFSEEQMRVKRLERDQPPHMYHKPIQTTSPHEGGNDSKPTGRDGRKDGKHEDEEKSRRRTVESNQVRGREIHVFPSQLLLEGKRGSNGMSISLRENFDMARFAAQSSCEVLFFGRIFAESIMDNLEFTLQDLPLSLPPLFFHPQLPSPLQPDQINPTLSKPYNSANVLKRDKPLHIPIPSRFQKKSHSSTSGQSRISWLEDLVWDPRVDDYKTCLQKLRRRAGELERPKVRHVKEDDTAGGW</sequence>
<feature type="compositionally biased region" description="Basic and acidic residues" evidence="1">
    <location>
        <begin position="220"/>
        <end position="254"/>
    </location>
</feature>
<dbReference type="Proteomes" id="UP000289152">
    <property type="component" value="Unassembled WGS sequence"/>
</dbReference>
<comment type="caution">
    <text evidence="2">The sequence shown here is derived from an EMBL/GenBank/DDBJ whole genome shotgun (WGS) entry which is preliminary data.</text>
</comment>
<feature type="region of interest" description="Disordered" evidence="1">
    <location>
        <begin position="1"/>
        <end position="20"/>
    </location>
</feature>
<proteinExistence type="predicted"/>
<evidence type="ECO:0000313" key="2">
    <source>
        <dbReference type="EMBL" id="RXK34784.1"/>
    </source>
</evidence>
<protein>
    <submittedName>
        <fullName evidence="2">Uncharacterized protein</fullName>
    </submittedName>
</protein>
<dbReference type="VEuPathDB" id="FungiDB:TREMEDRAFT_61040"/>
<dbReference type="AlphaFoldDB" id="A0A4Q1BAS5"/>
<gene>
    <name evidence="2" type="ORF">M231_07962</name>
</gene>
<dbReference type="InParanoid" id="A0A4Q1BAS5"/>
<evidence type="ECO:0000313" key="3">
    <source>
        <dbReference type="Proteomes" id="UP000289152"/>
    </source>
</evidence>